<dbReference type="EMBL" id="VSSQ01071049">
    <property type="protein sequence ID" value="MPN22745.1"/>
    <property type="molecule type" value="Genomic_DNA"/>
</dbReference>
<proteinExistence type="predicted"/>
<name>A0A645G7Z0_9ZZZZ</name>
<protein>
    <submittedName>
        <fullName evidence="1">Uncharacterized protein</fullName>
    </submittedName>
</protein>
<sequence>MTGDLFNVSYARVFYFPAIRLLQRERNRMAGVTFRIGRHFQKLFFPNAAGHNLLHLEHALGQRARLIEYDDLGLRQRLKIVATLDKHAASGRAADSSKEA</sequence>
<reference evidence="1" key="1">
    <citation type="submission" date="2019-08" db="EMBL/GenBank/DDBJ databases">
        <authorList>
            <person name="Kucharzyk K."/>
            <person name="Murdoch R.W."/>
            <person name="Higgins S."/>
            <person name="Loffler F."/>
        </authorList>
    </citation>
    <scope>NUCLEOTIDE SEQUENCE</scope>
</reference>
<dbReference type="AlphaFoldDB" id="A0A645G7Z0"/>
<accession>A0A645G7Z0</accession>
<gene>
    <name evidence="1" type="ORF">SDC9_170128</name>
</gene>
<comment type="caution">
    <text evidence="1">The sequence shown here is derived from an EMBL/GenBank/DDBJ whole genome shotgun (WGS) entry which is preliminary data.</text>
</comment>
<evidence type="ECO:0000313" key="1">
    <source>
        <dbReference type="EMBL" id="MPN22745.1"/>
    </source>
</evidence>
<organism evidence="1">
    <name type="scientific">bioreactor metagenome</name>
    <dbReference type="NCBI Taxonomy" id="1076179"/>
    <lineage>
        <taxon>unclassified sequences</taxon>
        <taxon>metagenomes</taxon>
        <taxon>ecological metagenomes</taxon>
    </lineage>
</organism>